<dbReference type="WBParaSite" id="nRc.2.0.1.t07171-RA">
    <property type="protein sequence ID" value="nRc.2.0.1.t07171-RA"/>
    <property type="gene ID" value="nRc.2.0.1.g07171"/>
</dbReference>
<dbReference type="Proteomes" id="UP000887565">
    <property type="component" value="Unplaced"/>
</dbReference>
<accession>A0A915HZ95</accession>
<protein>
    <submittedName>
        <fullName evidence="2">Uncharacterized protein</fullName>
    </submittedName>
</protein>
<evidence type="ECO:0000313" key="1">
    <source>
        <dbReference type="Proteomes" id="UP000887565"/>
    </source>
</evidence>
<organism evidence="1 2">
    <name type="scientific">Romanomermis culicivorax</name>
    <name type="common">Nematode worm</name>
    <dbReference type="NCBI Taxonomy" id="13658"/>
    <lineage>
        <taxon>Eukaryota</taxon>
        <taxon>Metazoa</taxon>
        <taxon>Ecdysozoa</taxon>
        <taxon>Nematoda</taxon>
        <taxon>Enoplea</taxon>
        <taxon>Dorylaimia</taxon>
        <taxon>Mermithida</taxon>
        <taxon>Mermithoidea</taxon>
        <taxon>Mermithidae</taxon>
        <taxon>Romanomermis</taxon>
    </lineage>
</organism>
<dbReference type="AlphaFoldDB" id="A0A915HZ95"/>
<dbReference type="InterPro" id="IPR038645">
    <property type="entry name" value="TTC5_OB_sf"/>
</dbReference>
<name>A0A915HZ95_ROMCU</name>
<sequence>MEQYEQALLALKRCLQLEPNFKKATEDLNFLENYLKRIYDNVVRKGKLKNSKIKQLSGSLKTASTTVVNDQSEYKIVHSIENELRFGPNPGTNCRGKVVSIIFNEKIIP</sequence>
<keyword evidence="1" id="KW-1185">Reference proteome</keyword>
<dbReference type="Gene3D" id="2.40.50.550">
    <property type="match status" value="1"/>
</dbReference>
<reference evidence="2" key="1">
    <citation type="submission" date="2022-11" db="UniProtKB">
        <authorList>
            <consortium name="WormBaseParasite"/>
        </authorList>
    </citation>
    <scope>IDENTIFICATION</scope>
</reference>
<evidence type="ECO:0000313" key="2">
    <source>
        <dbReference type="WBParaSite" id="nRc.2.0.1.t07171-RA"/>
    </source>
</evidence>
<proteinExistence type="predicted"/>